<feature type="compositionally biased region" description="Basic and acidic residues" evidence="1">
    <location>
        <begin position="364"/>
        <end position="376"/>
    </location>
</feature>
<reference evidence="2 3" key="1">
    <citation type="submission" date="2024-02" db="EMBL/GenBank/DDBJ databases">
        <title>De novo assembly and annotation of 12 fungi associated with fruit tree decline syndrome in Ontario, Canada.</title>
        <authorList>
            <person name="Sulman M."/>
            <person name="Ellouze W."/>
            <person name="Ilyukhin E."/>
        </authorList>
    </citation>
    <scope>NUCLEOTIDE SEQUENCE [LARGE SCALE GENOMIC DNA]</scope>
    <source>
        <strain evidence="2 3">M42-189</strain>
    </source>
</reference>
<evidence type="ECO:0000256" key="1">
    <source>
        <dbReference type="SAM" id="MobiDB-lite"/>
    </source>
</evidence>
<proteinExistence type="predicted"/>
<comment type="caution">
    <text evidence="2">The sequence shown here is derived from an EMBL/GenBank/DDBJ whole genome shotgun (WGS) entry which is preliminary data.</text>
</comment>
<gene>
    <name evidence="2" type="ORF">SLS60_003826</name>
</gene>
<organism evidence="2 3">
    <name type="scientific">Paraconiothyrium brasiliense</name>
    <dbReference type="NCBI Taxonomy" id="300254"/>
    <lineage>
        <taxon>Eukaryota</taxon>
        <taxon>Fungi</taxon>
        <taxon>Dikarya</taxon>
        <taxon>Ascomycota</taxon>
        <taxon>Pezizomycotina</taxon>
        <taxon>Dothideomycetes</taxon>
        <taxon>Pleosporomycetidae</taxon>
        <taxon>Pleosporales</taxon>
        <taxon>Massarineae</taxon>
        <taxon>Didymosphaeriaceae</taxon>
        <taxon>Paraconiothyrium</taxon>
    </lineage>
</organism>
<accession>A0ABR3RQ64</accession>
<evidence type="ECO:0000313" key="2">
    <source>
        <dbReference type="EMBL" id="KAL1606423.1"/>
    </source>
</evidence>
<evidence type="ECO:0008006" key="4">
    <source>
        <dbReference type="Google" id="ProtNLM"/>
    </source>
</evidence>
<name>A0ABR3RQ64_9PLEO</name>
<dbReference type="EMBL" id="JAKJXO020000004">
    <property type="protein sequence ID" value="KAL1606423.1"/>
    <property type="molecule type" value="Genomic_DNA"/>
</dbReference>
<feature type="region of interest" description="Disordered" evidence="1">
    <location>
        <begin position="357"/>
        <end position="383"/>
    </location>
</feature>
<sequence length="413" mass="45494">MTRYKSKVPDAQSIINKFNQLRAHKRIGLEFKDLEKLYICETNVGFPAPSALVLQHAQNQRGILPPLNLALKINTRYANKTPHEILKSLASHETRRSKARCQPQLGVWAPNDATQPGFQGQSTIQPQLINNFNGLQNPIAQLSAGPVVHPMDGMMMQEPGNQEQPTFEPQDFNYSGFPNAFEQASASQITQSTGDMMIQEPEILGQPTFQPQEYNYNGVQNHLEQLPMDQLAQPMGGWMIQELIEPQLAAIDDSTIDPVLCGTATPRWAPNQEPAARAANNVIVDDPILGMAITWAPAEDPDALAPQNAKVVDPNLSIETPGGPIEESVVPSAGNDHNNVLAAVAPGSEDVPALTRDISAESQRTSHEQTKEEKPTNQDSPLRILTDAEQEEWTKNFLEEYGYELADISKLDS</sequence>
<dbReference type="Proteomes" id="UP001521785">
    <property type="component" value="Unassembled WGS sequence"/>
</dbReference>
<protein>
    <recommendedName>
        <fullName evidence="4">MADS-box domain-containing protein</fullName>
    </recommendedName>
</protein>
<evidence type="ECO:0000313" key="3">
    <source>
        <dbReference type="Proteomes" id="UP001521785"/>
    </source>
</evidence>
<keyword evidence="3" id="KW-1185">Reference proteome</keyword>